<feature type="region of interest" description="Disordered" evidence="1">
    <location>
        <begin position="167"/>
        <end position="192"/>
    </location>
</feature>
<evidence type="ECO:0000313" key="3">
    <source>
        <dbReference type="EMBL" id="KAJ8305729.1"/>
    </source>
</evidence>
<evidence type="ECO:0000256" key="1">
    <source>
        <dbReference type="SAM" id="MobiDB-lite"/>
    </source>
</evidence>
<dbReference type="InterPro" id="IPR046455">
    <property type="entry name" value="Sec7/BIG1-like_C"/>
</dbReference>
<accession>A0ABQ9ELF0</accession>
<evidence type="ECO:0000259" key="2">
    <source>
        <dbReference type="Pfam" id="PF20252"/>
    </source>
</evidence>
<dbReference type="Proteomes" id="UP001217089">
    <property type="component" value="Unassembled WGS sequence"/>
</dbReference>
<dbReference type="Pfam" id="PF20252">
    <property type="entry name" value="BIG2_C"/>
    <property type="match status" value="1"/>
</dbReference>
<evidence type="ECO:0000313" key="4">
    <source>
        <dbReference type="Proteomes" id="UP001217089"/>
    </source>
</evidence>
<gene>
    <name evidence="3" type="ORF">KUTeg_016274</name>
</gene>
<feature type="domain" description="Sec7/BIG1-like C-terminal" evidence="2">
    <location>
        <begin position="209"/>
        <end position="386"/>
    </location>
</feature>
<protein>
    <recommendedName>
        <fullName evidence="2">Sec7/BIG1-like C-terminal domain-containing protein</fullName>
    </recommendedName>
</protein>
<sequence>MFFMFLLVKKAEWMTTTCNHALYAIVDVFTQYYDILQDILLSELYDQLHWCVQQDNEQLARSGTNCLENLVISNGAKFNTDVWNKTCTCMLDIFKSTIPASLLTWQPDVPDSPNSPGSKHDTIIENDMSISTEDVHTLANLTCFCHNSRENLMMQFLMGSNADARSLRRSNSNHSVQSTVSQDSREHKIPHSKVGSDHKLFQGLLIKCVVQLELIQTIDNILFFPTTSKKEDAENLAAAQTESGEASGIDFNQQKEDQGMYQYLDTTELFLLVDCLLESHKFAKAFNSNHEQRNILWKAGFRGKAKPNLLKQETQSLACLFRILFRMYNDETKRSTWKDIEDRLIEVCKDALDYFVSLQSDSHRESWNSLLILLLTRLMKMSDERVSIVSLCSKFGSRGGGVS</sequence>
<dbReference type="EMBL" id="JARBDR010000813">
    <property type="protein sequence ID" value="KAJ8305729.1"/>
    <property type="molecule type" value="Genomic_DNA"/>
</dbReference>
<organism evidence="3 4">
    <name type="scientific">Tegillarca granosa</name>
    <name type="common">Malaysian cockle</name>
    <name type="synonym">Anadara granosa</name>
    <dbReference type="NCBI Taxonomy" id="220873"/>
    <lineage>
        <taxon>Eukaryota</taxon>
        <taxon>Metazoa</taxon>
        <taxon>Spiralia</taxon>
        <taxon>Lophotrochozoa</taxon>
        <taxon>Mollusca</taxon>
        <taxon>Bivalvia</taxon>
        <taxon>Autobranchia</taxon>
        <taxon>Pteriomorphia</taxon>
        <taxon>Arcoida</taxon>
        <taxon>Arcoidea</taxon>
        <taxon>Arcidae</taxon>
        <taxon>Tegillarca</taxon>
    </lineage>
</organism>
<reference evidence="3 4" key="1">
    <citation type="submission" date="2022-12" db="EMBL/GenBank/DDBJ databases">
        <title>Chromosome-level genome of Tegillarca granosa.</title>
        <authorList>
            <person name="Kim J."/>
        </authorList>
    </citation>
    <scope>NUCLEOTIDE SEQUENCE [LARGE SCALE GENOMIC DNA]</scope>
    <source>
        <strain evidence="3">Teg-2019</strain>
        <tissue evidence="3">Adductor muscle</tissue>
    </source>
</reference>
<comment type="caution">
    <text evidence="3">The sequence shown here is derived from an EMBL/GenBank/DDBJ whole genome shotgun (WGS) entry which is preliminary data.</text>
</comment>
<feature type="compositionally biased region" description="Polar residues" evidence="1">
    <location>
        <begin position="169"/>
        <end position="182"/>
    </location>
</feature>
<proteinExistence type="predicted"/>
<feature type="compositionally biased region" description="Basic and acidic residues" evidence="1">
    <location>
        <begin position="183"/>
        <end position="192"/>
    </location>
</feature>
<name>A0ABQ9ELF0_TEGGR</name>
<keyword evidence="4" id="KW-1185">Reference proteome</keyword>